<dbReference type="OrthoDB" id="582170at2"/>
<dbReference type="RefSeq" id="WP_105860252.1">
    <property type="nucleotide sequence ID" value="NZ_PUEJ01000001.1"/>
</dbReference>
<keyword evidence="2" id="KW-1185">Reference proteome</keyword>
<dbReference type="AlphaFoldDB" id="A0A2S9QIY2"/>
<dbReference type="InterPro" id="IPR011006">
    <property type="entry name" value="CheY-like_superfamily"/>
</dbReference>
<dbReference type="Gene3D" id="3.40.50.2300">
    <property type="match status" value="1"/>
</dbReference>
<dbReference type="EMBL" id="PUEJ01000001">
    <property type="protein sequence ID" value="PRH89288.1"/>
    <property type="molecule type" value="Genomic_DNA"/>
</dbReference>
<protein>
    <submittedName>
        <fullName evidence="1">Response regulator</fullName>
    </submittedName>
</protein>
<evidence type="ECO:0000313" key="1">
    <source>
        <dbReference type="EMBL" id="PRH89288.1"/>
    </source>
</evidence>
<name>A0A2S9QIY2_9HYPH</name>
<gene>
    <name evidence="1" type="ORF">C5L14_01455</name>
</gene>
<organism evidence="1 2">
    <name type="scientific">Labrys okinawensis</name>
    <dbReference type="NCBI Taxonomy" id="346911"/>
    <lineage>
        <taxon>Bacteria</taxon>
        <taxon>Pseudomonadati</taxon>
        <taxon>Pseudomonadota</taxon>
        <taxon>Alphaproteobacteria</taxon>
        <taxon>Hyphomicrobiales</taxon>
        <taxon>Xanthobacteraceae</taxon>
        <taxon>Labrys</taxon>
    </lineage>
</organism>
<dbReference type="Proteomes" id="UP000237682">
    <property type="component" value="Unassembled WGS sequence"/>
</dbReference>
<accession>A0A2S9QIY2</accession>
<sequence length="200" mass="21976">MQQLHGMRLLIVEDEIFLAGDLADYFEEKGAVILGPAPTIEAAQDHVTSANAAILDVNINGKMVFPIADRLLALGIPFVFFSSYDEDVIPTHLRHVEKVGKSGGRHALLETLFVARRRAQDENETAAADPTTDVAGFLPELRLRARRHLHGKAAADRLVEQTLLAAIDLADSKPPDQDTLPWLCDILDRTFAVVGHQLLD</sequence>
<comment type="caution">
    <text evidence="1">The sequence shown here is derived from an EMBL/GenBank/DDBJ whole genome shotgun (WGS) entry which is preliminary data.</text>
</comment>
<dbReference type="SUPFAM" id="SSF52172">
    <property type="entry name" value="CheY-like"/>
    <property type="match status" value="1"/>
</dbReference>
<proteinExistence type="predicted"/>
<evidence type="ECO:0000313" key="2">
    <source>
        <dbReference type="Proteomes" id="UP000237682"/>
    </source>
</evidence>
<reference evidence="1 2" key="1">
    <citation type="submission" date="2018-02" db="EMBL/GenBank/DDBJ databases">
        <title>Whole genome sequencing of endophytic bacterium.</title>
        <authorList>
            <person name="Eedara R."/>
            <person name="Podile A.R."/>
        </authorList>
    </citation>
    <scope>NUCLEOTIDE SEQUENCE [LARGE SCALE GENOMIC DNA]</scope>
    <source>
        <strain evidence="1 2">RP1T</strain>
    </source>
</reference>